<dbReference type="InterPro" id="IPR012337">
    <property type="entry name" value="RNaseH-like_sf"/>
</dbReference>
<dbReference type="PANTHER" id="PTHR10133">
    <property type="entry name" value="DNA POLYMERASE I"/>
    <property type="match status" value="1"/>
</dbReference>
<keyword evidence="13" id="KW-1185">Reference proteome</keyword>
<evidence type="ECO:0000256" key="8">
    <source>
        <dbReference type="ARBA" id="ARBA00023109"/>
    </source>
</evidence>
<comment type="similarity">
    <text evidence="1">Belongs to the DNA polymerase type-A family.</text>
</comment>
<dbReference type="EMBL" id="AY682195">
    <property type="protein sequence ID" value="AAV35879.1"/>
    <property type="molecule type" value="Genomic_DNA"/>
</dbReference>
<evidence type="ECO:0000256" key="1">
    <source>
        <dbReference type="ARBA" id="ARBA00007705"/>
    </source>
</evidence>
<gene>
    <name evidence="12" type="ORF">orf59</name>
</gene>
<evidence type="ECO:0000256" key="9">
    <source>
        <dbReference type="ARBA" id="ARBA00023125"/>
    </source>
</evidence>
<protein>
    <recommendedName>
        <fullName evidence="3">DNA polymerase</fullName>
        <ecNumber evidence="2">2.7.7.7</ecNumber>
    </recommendedName>
</protein>
<dbReference type="SMART" id="SM00482">
    <property type="entry name" value="POLAc"/>
    <property type="match status" value="1"/>
</dbReference>
<dbReference type="InterPro" id="IPR043502">
    <property type="entry name" value="DNA/RNA_pol_sf"/>
</dbReference>
<dbReference type="GO" id="GO:0003887">
    <property type="term" value="F:DNA-directed DNA polymerase activity"/>
    <property type="evidence" value="ECO:0007669"/>
    <property type="project" value="UniProtKB-KW"/>
</dbReference>
<evidence type="ECO:0000256" key="2">
    <source>
        <dbReference type="ARBA" id="ARBA00012417"/>
    </source>
</evidence>
<dbReference type="Gene3D" id="1.10.150.20">
    <property type="entry name" value="5' to 3' exonuclease, C-terminal subdomain"/>
    <property type="match status" value="1"/>
</dbReference>
<accession>Q5ULQ5</accession>
<keyword evidence="4" id="KW-0808">Transferase</keyword>
<evidence type="ECO:0000256" key="5">
    <source>
        <dbReference type="ARBA" id="ARBA00022695"/>
    </source>
</evidence>
<dbReference type="PRINTS" id="PR00868">
    <property type="entry name" value="DNAPOLI"/>
</dbReference>
<dbReference type="Gene3D" id="3.30.420.10">
    <property type="entry name" value="Ribonuclease H-like superfamily/Ribonuclease H"/>
    <property type="match status" value="1"/>
</dbReference>
<organism evidence="12 13">
    <name type="scientific">Lactobacillus phage LP65</name>
    <dbReference type="NCBI Taxonomy" id="2892344"/>
    <lineage>
        <taxon>Viruses</taxon>
        <taxon>Duplodnaviria</taxon>
        <taxon>Heunggongvirae</taxon>
        <taxon>Uroviricota</taxon>
        <taxon>Caudoviricetes</taxon>
        <taxon>Herelleviridae</taxon>
        <taxon>Salchichonvirus</taxon>
        <taxon>Salchichonvirus LP65</taxon>
    </lineage>
</organism>
<dbReference type="GO" id="GO:0006302">
    <property type="term" value="P:double-strand break repair"/>
    <property type="evidence" value="ECO:0007669"/>
    <property type="project" value="TreeGrafter"/>
</dbReference>
<evidence type="ECO:0000256" key="7">
    <source>
        <dbReference type="ARBA" id="ARBA00022932"/>
    </source>
</evidence>
<dbReference type="Pfam" id="PF01612">
    <property type="entry name" value="DNA_pol_A_exo1"/>
    <property type="match status" value="1"/>
</dbReference>
<keyword evidence="7" id="KW-0239">DNA-directed DNA polymerase</keyword>
<keyword evidence="8" id="KW-1194">Viral DNA replication</keyword>
<reference evidence="12 13" key="1">
    <citation type="journal article" date="2004" name="J. Bacteriol.">
        <title>Lactobacillus plantarum bacteriophage LP65: a new member of the SPO1-like genus of the family Myoviridae.</title>
        <authorList>
            <person name="Chibani-Chennoufi S."/>
            <person name="Dillmann M.L."/>
            <person name="Marvin-Guy L."/>
            <person name="Rami-Shojaei S."/>
            <person name="Brussow H."/>
        </authorList>
    </citation>
    <scope>NUCLEOTIDE SEQUENCE</scope>
</reference>
<dbReference type="OrthoDB" id="14842at10239"/>
<keyword evidence="9" id="KW-0238">DNA-binding</keyword>
<dbReference type="InterPro" id="IPR001098">
    <property type="entry name" value="DNA-dir_DNA_pol_A_palm_dom"/>
</dbReference>
<dbReference type="InterPro" id="IPR002562">
    <property type="entry name" value="3'-5'_exonuclease_dom"/>
</dbReference>
<dbReference type="InterPro" id="IPR002298">
    <property type="entry name" value="DNA_polymerase_A"/>
</dbReference>
<dbReference type="Proteomes" id="UP000002117">
    <property type="component" value="Segment"/>
</dbReference>
<proteinExistence type="inferred from homology"/>
<sequence length="988" mass="113936">MKLNKVLVVLGYPRLSYFNDSGKLDLFNSKEGKLLLKILTAPRAGLGIDKSAIRIAFAINKRVSSSEAQRAINSKNLEETSKNLWKRIDDESPDLVISFGSIAHKTITRKPVGFTKDISHTISINNTFVSVFADLLDVLKYPSDKETLRPQLNMTRHFIKYGNKLDLGEYELVKDYSRAKEIFKNILGLPPLKAPLYKIIGIDFETNTLESWRTNARMTMMSISWKDHQGVVIPIDKTGFQPFSEEEKQDIKHNVNQIFKSDKIWKVLHNGKFDITMLKDVNGLDRSIKCIDTEVMYYVGFSQAKKVKKGLKQIARAFTDMGGYEQPLEEFKNEYLEKHYKNWYNAEIEKYRKALELEGKDPDKAKVSKKDYKAPTNEIDGGKFNYDWIDMEVQFPYAAADADVTLRLFNKMVGRIKKNRAWVNLVFNIFPRLNDALTTIEHNGIKLDMERNRELHDKYVKHRDDMKNEILSTIPEIKMIEKERLNFAMEREQIKKIKPADRTKEQKQKFKDYAKNCTGKDGVPNYKFKFTPNDMKRLLYDVLGYELPQEPPYVTGNPKNITWKSYSVGKAAQEYLEETYKTKFIDLYSKYSKAETALGSFIDKLPEVRDKDDFVKPSFNPYVTETSRLSSSGAFNAQNQTRRTDNPNDFNYSYGVKSMYRSRFKGGILLNMDYSALEIYTMAMLSKDRNMTQALLDHKDIHKHNASLGFHVPYDEVTKNLRTSAKKVSFGIPYSMGIKTLAKDLGVDEKEAQRIYDAILATMPQVKQAMADSQEFAARYKYAETLNGFRRDLSNVDSILKDVRAKAKRQAFNTEIQGSGSNIVNLGLISVHEQFCKRNLKSKIIATVHDSILLDVYPPELAEVYAVVKYCCEHVNFPAIINNDATGYRVPKEYQLPNNKFRFPFVVEPEIGINYNDEFEVEEADLINIAKLSKNKGASVQGWAQLQYDKQKVSEKLSYKLIDEDEAEKELANLDKKSDEYLYRFAEK</sequence>
<evidence type="ECO:0000313" key="13">
    <source>
        <dbReference type="Proteomes" id="UP000002117"/>
    </source>
</evidence>
<evidence type="ECO:0000256" key="10">
    <source>
        <dbReference type="ARBA" id="ARBA00049244"/>
    </source>
</evidence>
<evidence type="ECO:0000256" key="3">
    <source>
        <dbReference type="ARBA" id="ARBA00015749"/>
    </source>
</evidence>
<dbReference type="Gene3D" id="3.30.70.370">
    <property type="match status" value="1"/>
</dbReference>
<evidence type="ECO:0000313" key="12">
    <source>
        <dbReference type="EMBL" id="AAV35879.1"/>
    </source>
</evidence>
<dbReference type="GO" id="GO:0039693">
    <property type="term" value="P:viral DNA genome replication"/>
    <property type="evidence" value="ECO:0007669"/>
    <property type="project" value="UniProtKB-KW"/>
</dbReference>
<dbReference type="InterPro" id="IPR019760">
    <property type="entry name" value="DNA-dir_DNA_pol_A_CS"/>
</dbReference>
<dbReference type="GO" id="GO:0006261">
    <property type="term" value="P:DNA-templated DNA replication"/>
    <property type="evidence" value="ECO:0007669"/>
    <property type="project" value="InterPro"/>
</dbReference>
<evidence type="ECO:0000256" key="6">
    <source>
        <dbReference type="ARBA" id="ARBA00022705"/>
    </source>
</evidence>
<evidence type="ECO:0000256" key="4">
    <source>
        <dbReference type="ARBA" id="ARBA00022679"/>
    </source>
</evidence>
<feature type="domain" description="DNA-directed DNA polymerase family A palm" evidence="11">
    <location>
        <begin position="653"/>
        <end position="860"/>
    </location>
</feature>
<dbReference type="InterPro" id="IPR036397">
    <property type="entry name" value="RNaseH_sf"/>
</dbReference>
<dbReference type="SUPFAM" id="SSF53098">
    <property type="entry name" value="Ribonuclease H-like"/>
    <property type="match status" value="1"/>
</dbReference>
<dbReference type="KEGG" id="vg:3197480"/>
<dbReference type="GO" id="GO:0008408">
    <property type="term" value="F:3'-5' exonuclease activity"/>
    <property type="evidence" value="ECO:0007669"/>
    <property type="project" value="InterPro"/>
</dbReference>
<dbReference type="GO" id="GO:0003677">
    <property type="term" value="F:DNA binding"/>
    <property type="evidence" value="ECO:0007669"/>
    <property type="project" value="UniProtKB-KW"/>
</dbReference>
<keyword evidence="6" id="KW-0235">DNA replication</keyword>
<evidence type="ECO:0000259" key="11">
    <source>
        <dbReference type="SMART" id="SM00482"/>
    </source>
</evidence>
<dbReference type="RefSeq" id="YP_164694.1">
    <property type="nucleotide sequence ID" value="NC_006565.1"/>
</dbReference>
<dbReference type="EC" id="2.7.7.7" evidence="2"/>
<name>Q5ULQ5_9CAUD</name>
<comment type="catalytic activity">
    <reaction evidence="10">
        <text>DNA(n) + a 2'-deoxyribonucleoside 5'-triphosphate = DNA(n+1) + diphosphate</text>
        <dbReference type="Rhea" id="RHEA:22508"/>
        <dbReference type="Rhea" id="RHEA-COMP:17339"/>
        <dbReference type="Rhea" id="RHEA-COMP:17340"/>
        <dbReference type="ChEBI" id="CHEBI:33019"/>
        <dbReference type="ChEBI" id="CHEBI:61560"/>
        <dbReference type="ChEBI" id="CHEBI:173112"/>
        <dbReference type="EC" id="2.7.7.7"/>
    </reaction>
</comment>
<dbReference type="SUPFAM" id="SSF56672">
    <property type="entry name" value="DNA/RNA polymerases"/>
    <property type="match status" value="1"/>
</dbReference>
<dbReference type="PROSITE" id="PS00447">
    <property type="entry name" value="DNA_POLYMERASE_A"/>
    <property type="match status" value="1"/>
</dbReference>
<dbReference type="PANTHER" id="PTHR10133:SF27">
    <property type="entry name" value="DNA POLYMERASE NU"/>
    <property type="match status" value="1"/>
</dbReference>
<dbReference type="Pfam" id="PF00476">
    <property type="entry name" value="DNA_pol_A"/>
    <property type="match status" value="1"/>
</dbReference>
<keyword evidence="5" id="KW-0548">Nucleotidyltransferase</keyword>